<name>A0A0C2CW05_9BACT</name>
<proteinExistence type="inferred from homology"/>
<dbReference type="InterPro" id="IPR001353">
    <property type="entry name" value="Proteasome_sua/b"/>
</dbReference>
<comment type="subcellular location">
    <subcellularLocation>
        <location evidence="1 10">Cytoplasm</location>
    </subcellularLocation>
</comment>
<dbReference type="NCBIfam" id="TIGR03692">
    <property type="entry name" value="ATP_dep_HslV"/>
    <property type="match status" value="1"/>
</dbReference>
<evidence type="ECO:0000256" key="10">
    <source>
        <dbReference type="HAMAP-Rule" id="MF_00248"/>
    </source>
</evidence>
<comment type="caution">
    <text evidence="11">The sequence shown here is derived from an EMBL/GenBank/DDBJ whole genome shotgun (WGS) entry which is preliminary data.</text>
</comment>
<feature type="binding site" evidence="10">
    <location>
        <position position="177"/>
    </location>
    <ligand>
        <name>Na(+)</name>
        <dbReference type="ChEBI" id="CHEBI:29101"/>
    </ligand>
</feature>
<comment type="similarity">
    <text evidence="2 10">Belongs to the peptidase T1B family. HslV subfamily.</text>
</comment>
<comment type="subunit">
    <text evidence="10">A double ring-shaped homohexamer of HslV is capped on each side by a ring-shaped HslU homohexamer. The assembly of the HslU/HslV complex is dependent on binding of ATP.</text>
</comment>
<dbReference type="PROSITE" id="PS51476">
    <property type="entry name" value="PROTEASOME_BETA_2"/>
    <property type="match status" value="1"/>
</dbReference>
<comment type="catalytic activity">
    <reaction evidence="10">
        <text>ATP-dependent cleavage of peptide bonds with broad specificity.</text>
        <dbReference type="EC" id="3.4.25.2"/>
    </reaction>
</comment>
<evidence type="ECO:0000313" key="11">
    <source>
        <dbReference type="EMBL" id="KIG12057.1"/>
    </source>
</evidence>
<dbReference type="PIRSF" id="PIRSF039093">
    <property type="entry name" value="HslV"/>
    <property type="match status" value="1"/>
</dbReference>
<comment type="activity regulation">
    <text evidence="10">Allosterically activated by HslU binding.</text>
</comment>
<evidence type="ECO:0000256" key="5">
    <source>
        <dbReference type="ARBA" id="ARBA00022670"/>
    </source>
</evidence>
<keyword evidence="4 10" id="KW-0021">Allosteric enzyme</keyword>
<reference evidence="11 12" key="1">
    <citation type="submission" date="2014-12" db="EMBL/GenBank/DDBJ databases">
        <title>Genome assembly of Enhygromyxa salina DSM 15201.</title>
        <authorList>
            <person name="Sharma G."/>
            <person name="Subramanian S."/>
        </authorList>
    </citation>
    <scope>NUCLEOTIDE SEQUENCE [LARGE SCALE GENOMIC DNA]</scope>
    <source>
        <strain evidence="11 12">DSM 15201</strain>
    </source>
</reference>
<dbReference type="PANTHER" id="PTHR32194">
    <property type="entry name" value="METALLOPROTEASE TLDD"/>
    <property type="match status" value="1"/>
</dbReference>
<evidence type="ECO:0000256" key="3">
    <source>
        <dbReference type="ARBA" id="ARBA00022490"/>
    </source>
</evidence>
<dbReference type="PANTHER" id="PTHR32194:SF0">
    <property type="entry name" value="ATP-DEPENDENT PROTEASE SUBUNIT HSLV"/>
    <property type="match status" value="1"/>
</dbReference>
<dbReference type="SUPFAM" id="SSF56235">
    <property type="entry name" value="N-terminal nucleophile aminohydrolases (Ntn hydrolases)"/>
    <property type="match status" value="1"/>
</dbReference>
<keyword evidence="9 10" id="KW-0915">Sodium</keyword>
<dbReference type="EC" id="3.4.25.2" evidence="10"/>
<gene>
    <name evidence="10" type="primary">hslV</name>
    <name evidence="11" type="ORF">DB30_02079</name>
</gene>
<dbReference type="GO" id="GO:0004298">
    <property type="term" value="F:threonine-type endopeptidase activity"/>
    <property type="evidence" value="ECO:0007669"/>
    <property type="project" value="UniProtKB-KW"/>
</dbReference>
<dbReference type="Proteomes" id="UP000031599">
    <property type="component" value="Unassembled WGS sequence"/>
</dbReference>
<dbReference type="Pfam" id="PF00227">
    <property type="entry name" value="Proteasome"/>
    <property type="match status" value="1"/>
</dbReference>
<accession>A0A0C2CW05</accession>
<dbReference type="EMBL" id="JMCC02000154">
    <property type="protein sequence ID" value="KIG12057.1"/>
    <property type="molecule type" value="Genomic_DNA"/>
</dbReference>
<evidence type="ECO:0000256" key="6">
    <source>
        <dbReference type="ARBA" id="ARBA00022698"/>
    </source>
</evidence>
<feature type="binding site" evidence="10">
    <location>
        <position position="171"/>
    </location>
    <ligand>
        <name>Na(+)</name>
        <dbReference type="ChEBI" id="CHEBI:29101"/>
    </ligand>
</feature>
<dbReference type="HAMAP" id="MF_00248">
    <property type="entry name" value="HslV"/>
    <property type="match status" value="1"/>
</dbReference>
<feature type="binding site" evidence="10">
    <location>
        <position position="174"/>
    </location>
    <ligand>
        <name>Na(+)</name>
        <dbReference type="ChEBI" id="CHEBI:29101"/>
    </ligand>
</feature>
<evidence type="ECO:0000256" key="2">
    <source>
        <dbReference type="ARBA" id="ARBA00006053"/>
    </source>
</evidence>
<evidence type="ECO:0000256" key="1">
    <source>
        <dbReference type="ARBA" id="ARBA00004496"/>
    </source>
</evidence>
<keyword evidence="3 10" id="KW-0963">Cytoplasm</keyword>
<sequence length="190" mass="19929">MFQDPQLGPGAPIRSTTVLCVRRDGKVVLGADGQVSMGNTIVKGSANKVRTLAKGKLLAGFAGSAADGLTLCDLLEAKLESVGGNFTRACVELAKDWRLDRRYRRLEALLIVADKERSLLLSGTGDVIEAEDGILAIGSGGNYALSAARALLRHSELDARGLVEASLAVAGEICVFTNTNTTILELEASS</sequence>
<keyword evidence="7 10" id="KW-0479">Metal-binding</keyword>
<evidence type="ECO:0000256" key="7">
    <source>
        <dbReference type="ARBA" id="ARBA00022723"/>
    </source>
</evidence>
<comment type="function">
    <text evidence="10">Protease subunit of a proteasome-like degradation complex believed to be a general protein degrading machinery.</text>
</comment>
<dbReference type="GO" id="GO:0046872">
    <property type="term" value="F:metal ion binding"/>
    <property type="evidence" value="ECO:0007669"/>
    <property type="project" value="UniProtKB-KW"/>
</dbReference>
<evidence type="ECO:0000256" key="9">
    <source>
        <dbReference type="ARBA" id="ARBA00023053"/>
    </source>
</evidence>
<evidence type="ECO:0000256" key="8">
    <source>
        <dbReference type="ARBA" id="ARBA00022801"/>
    </source>
</evidence>
<protein>
    <recommendedName>
        <fullName evidence="10">ATP-dependent protease subunit HslV</fullName>
        <ecNumber evidence="10">3.4.25.2</ecNumber>
    </recommendedName>
</protein>
<evidence type="ECO:0000313" key="12">
    <source>
        <dbReference type="Proteomes" id="UP000031599"/>
    </source>
</evidence>
<organism evidence="11 12">
    <name type="scientific">Enhygromyxa salina</name>
    <dbReference type="NCBI Taxonomy" id="215803"/>
    <lineage>
        <taxon>Bacteria</taxon>
        <taxon>Pseudomonadati</taxon>
        <taxon>Myxococcota</taxon>
        <taxon>Polyangia</taxon>
        <taxon>Nannocystales</taxon>
        <taxon>Nannocystaceae</taxon>
        <taxon>Enhygromyxa</taxon>
    </lineage>
</organism>
<dbReference type="AlphaFoldDB" id="A0A0C2CW05"/>
<dbReference type="RefSeq" id="WP_052558565.1">
    <property type="nucleotide sequence ID" value="NZ_JMCC02000154.1"/>
</dbReference>
<dbReference type="InterPro" id="IPR029055">
    <property type="entry name" value="Ntn_hydrolases_N"/>
</dbReference>
<evidence type="ECO:0000256" key="4">
    <source>
        <dbReference type="ARBA" id="ARBA00022533"/>
    </source>
</evidence>
<keyword evidence="5 10" id="KW-0645">Protease</keyword>
<feature type="active site" evidence="10">
    <location>
        <position position="16"/>
    </location>
</feature>
<dbReference type="GO" id="GO:0009376">
    <property type="term" value="C:HslUV protease complex"/>
    <property type="evidence" value="ECO:0007669"/>
    <property type="project" value="UniProtKB-UniRule"/>
</dbReference>
<dbReference type="GO" id="GO:0005839">
    <property type="term" value="C:proteasome core complex"/>
    <property type="evidence" value="ECO:0007669"/>
    <property type="project" value="InterPro"/>
</dbReference>
<dbReference type="Gene3D" id="3.60.20.10">
    <property type="entry name" value="Glutamine Phosphoribosylpyrophosphate, subunit 1, domain 1"/>
    <property type="match status" value="1"/>
</dbReference>
<dbReference type="CDD" id="cd01913">
    <property type="entry name" value="protease_HslV"/>
    <property type="match status" value="1"/>
</dbReference>
<dbReference type="InterPro" id="IPR022281">
    <property type="entry name" value="ATP-dep_Prtase_HsIV_su"/>
</dbReference>
<dbReference type="InterPro" id="IPR023333">
    <property type="entry name" value="Proteasome_suB-type"/>
</dbReference>
<keyword evidence="8 10" id="KW-0378">Hydrolase</keyword>
<dbReference type="NCBIfam" id="NF003964">
    <property type="entry name" value="PRK05456.1"/>
    <property type="match status" value="1"/>
</dbReference>
<dbReference type="GO" id="GO:0051603">
    <property type="term" value="P:proteolysis involved in protein catabolic process"/>
    <property type="evidence" value="ECO:0007669"/>
    <property type="project" value="InterPro"/>
</dbReference>
<keyword evidence="6 10" id="KW-0888">Threonine protease</keyword>